<accession>A0A1M5NHP8</accession>
<dbReference type="GO" id="GO:0006814">
    <property type="term" value="P:sodium ion transport"/>
    <property type="evidence" value="ECO:0007669"/>
    <property type="project" value="UniProtKB-KW"/>
</dbReference>
<evidence type="ECO:0000256" key="4">
    <source>
        <dbReference type="ARBA" id="ARBA00023053"/>
    </source>
</evidence>
<name>A0A1M5NHP8_9RHOB</name>
<evidence type="ECO:0000256" key="3">
    <source>
        <dbReference type="ARBA" id="ARBA00023027"/>
    </source>
</evidence>
<evidence type="ECO:0000256" key="5">
    <source>
        <dbReference type="ARBA" id="ARBA00023065"/>
    </source>
</evidence>
<keyword evidence="2" id="KW-1278">Translocase</keyword>
<dbReference type="Pfam" id="PF11973">
    <property type="entry name" value="NQRA_SLBB"/>
    <property type="match status" value="1"/>
</dbReference>
<feature type="domain" description="NqrA second alpha/beta" evidence="10">
    <location>
        <begin position="113"/>
        <end position="257"/>
    </location>
</feature>
<dbReference type="InterPro" id="IPR022615">
    <property type="entry name" value="NqrA_C_domain"/>
</dbReference>
<dbReference type="RefSeq" id="WP_072776723.1">
    <property type="nucleotide sequence ID" value="NZ_FQXC01000001.1"/>
</dbReference>
<dbReference type="STRING" id="996342.SAMN05443551_0930"/>
<dbReference type="Pfam" id="PF05896">
    <property type="entry name" value="NQRA_N"/>
    <property type="match status" value="1"/>
</dbReference>
<keyword evidence="3" id="KW-0520">NAD</keyword>
<dbReference type="GO" id="GO:0016655">
    <property type="term" value="F:oxidoreductase activity, acting on NAD(P)H, quinone or similar compound as acceptor"/>
    <property type="evidence" value="ECO:0007669"/>
    <property type="project" value="InterPro"/>
</dbReference>
<dbReference type="EMBL" id="FQXC01000001">
    <property type="protein sequence ID" value="SHG88987.1"/>
    <property type="molecule type" value="Genomic_DNA"/>
</dbReference>
<dbReference type="Pfam" id="PF24836">
    <property type="entry name" value="NQRA_2nd"/>
    <property type="match status" value="1"/>
</dbReference>
<evidence type="ECO:0000313" key="11">
    <source>
        <dbReference type="EMBL" id="SHG88987.1"/>
    </source>
</evidence>
<keyword evidence="4" id="KW-0915">Sodium</keyword>
<dbReference type="InterPro" id="IPR056147">
    <property type="entry name" value="NQRA_N"/>
</dbReference>
<gene>
    <name evidence="11" type="ORF">SAMN05443551_0930</name>
</gene>
<evidence type="ECO:0000256" key="6">
    <source>
        <dbReference type="ARBA" id="ARBA00023075"/>
    </source>
</evidence>
<evidence type="ECO:0000259" key="8">
    <source>
        <dbReference type="Pfam" id="PF05896"/>
    </source>
</evidence>
<evidence type="ECO:0000256" key="1">
    <source>
        <dbReference type="ARBA" id="ARBA00022448"/>
    </source>
</evidence>
<protein>
    <submittedName>
        <fullName evidence="11">Na+-transporting NADH:ubiquinone oxidoreductase subunit A</fullName>
    </submittedName>
</protein>
<reference evidence="11 12" key="1">
    <citation type="submission" date="2016-11" db="EMBL/GenBank/DDBJ databases">
        <authorList>
            <person name="Jaros S."/>
            <person name="Januszkiewicz K."/>
            <person name="Wedrychowicz H."/>
        </authorList>
    </citation>
    <scope>NUCLEOTIDE SEQUENCE [LARGE SCALE GENOMIC DNA]</scope>
    <source>
        <strain evidence="11 12">DSM 29431</strain>
    </source>
</reference>
<keyword evidence="7" id="KW-0739">Sodium transport</keyword>
<dbReference type="InterPro" id="IPR008703">
    <property type="entry name" value="NqrA"/>
</dbReference>
<feature type="domain" description="Na(+)-translocating NADH-quinone reductase subunit A C-terminal" evidence="9">
    <location>
        <begin position="263"/>
        <end position="309"/>
    </location>
</feature>
<evidence type="ECO:0000313" key="12">
    <source>
        <dbReference type="Proteomes" id="UP000184221"/>
    </source>
</evidence>
<evidence type="ECO:0000259" key="9">
    <source>
        <dbReference type="Pfam" id="PF11973"/>
    </source>
</evidence>
<keyword evidence="6 11" id="KW-0830">Ubiquinone</keyword>
<proteinExistence type="predicted"/>
<dbReference type="PANTHER" id="PTHR37839">
    <property type="entry name" value="NA(+)-TRANSLOCATING NADH-QUINONE REDUCTASE SUBUNIT A"/>
    <property type="match status" value="1"/>
</dbReference>
<keyword evidence="12" id="KW-1185">Reference proteome</keyword>
<dbReference type="InterPro" id="IPR056148">
    <property type="entry name" value="NQRA_2nd"/>
</dbReference>
<organism evidence="11 12">
    <name type="scientific">Marivita hallyeonensis</name>
    <dbReference type="NCBI Taxonomy" id="996342"/>
    <lineage>
        <taxon>Bacteria</taxon>
        <taxon>Pseudomonadati</taxon>
        <taxon>Pseudomonadota</taxon>
        <taxon>Alphaproteobacteria</taxon>
        <taxon>Rhodobacterales</taxon>
        <taxon>Roseobacteraceae</taxon>
        <taxon>Marivita</taxon>
    </lineage>
</organism>
<evidence type="ECO:0000259" key="10">
    <source>
        <dbReference type="Pfam" id="PF24836"/>
    </source>
</evidence>
<keyword evidence="5" id="KW-0406">Ion transport</keyword>
<keyword evidence="1" id="KW-0813">Transport</keyword>
<dbReference type="AlphaFoldDB" id="A0A1M5NHP8"/>
<dbReference type="Proteomes" id="UP000184221">
    <property type="component" value="Unassembled WGS sequence"/>
</dbReference>
<sequence length="422" mass="44730">MVFFGRNAGLMPEFPSPAGPSEIEDVVTEEAAIRPPLGRAVAVTPLVKEGDTVARGAALACLRHAPDVCFAAPIAGKVARMSLLPGRRMSEIVLFRDDSGGVETHDTNKADTQSGLRRLMQDAGMWPRIARRPFGGMPHHAETPAAIFVMATDTRPQAPNVQKALDGQRDAFARGLDALTLLTDGPVVLCHPEGVPGVDTKAVSDRIQFAPRGTRHPQGSPGICIHQLYPADIDTPVWDVHAEDVAALGTLLTTGSLPMTRLVSIAGPALRESRTVRTHIGADLRQLTQRIVAPGPHLLMSGSPLDGLSARWLGGRDRQVAVLPRAAPARQTHWLFAALTQSAGTRPAIPTTALSQAFGGALPAAAFIRALASGDEETAMTFGLLSLLEEDVALADYVLSEGGTLLAQFRALLDHVETEFAA</sequence>
<evidence type="ECO:0000256" key="7">
    <source>
        <dbReference type="ARBA" id="ARBA00023201"/>
    </source>
</evidence>
<evidence type="ECO:0000256" key="2">
    <source>
        <dbReference type="ARBA" id="ARBA00022967"/>
    </source>
</evidence>
<feature type="domain" description="NqrA N-terminal barrel-sandwich hybrid" evidence="8">
    <location>
        <begin position="41"/>
        <end position="94"/>
    </location>
</feature>
<dbReference type="PANTHER" id="PTHR37839:SF1">
    <property type="entry name" value="NA(+)-TRANSLOCATING NADH-QUINONE REDUCTASE SUBUNIT A"/>
    <property type="match status" value="1"/>
</dbReference>